<dbReference type="SUPFAM" id="SSF56219">
    <property type="entry name" value="DNase I-like"/>
    <property type="match status" value="1"/>
</dbReference>
<dbReference type="InterPro" id="IPR000477">
    <property type="entry name" value="RT_dom"/>
</dbReference>
<dbReference type="Pfam" id="PF03372">
    <property type="entry name" value="Exo_endo_phos"/>
    <property type="match status" value="1"/>
</dbReference>
<dbReference type="Gene3D" id="3.60.10.10">
    <property type="entry name" value="Endonuclease/exonuclease/phosphatase"/>
    <property type="match status" value="1"/>
</dbReference>
<dbReference type="InterPro" id="IPR043502">
    <property type="entry name" value="DNA/RNA_pol_sf"/>
</dbReference>
<dbReference type="Gene3D" id="3.30.420.10">
    <property type="entry name" value="Ribonuclease H-like superfamily/Ribonuclease H"/>
    <property type="match status" value="1"/>
</dbReference>
<dbReference type="CDD" id="cd06222">
    <property type="entry name" value="RNase_H_like"/>
    <property type="match status" value="1"/>
</dbReference>
<organism evidence="3 4">
    <name type="scientific">Coffea arabica</name>
    <name type="common">Arabian coffee</name>
    <dbReference type="NCBI Taxonomy" id="13443"/>
    <lineage>
        <taxon>Eukaryota</taxon>
        <taxon>Viridiplantae</taxon>
        <taxon>Streptophyta</taxon>
        <taxon>Embryophyta</taxon>
        <taxon>Tracheophyta</taxon>
        <taxon>Spermatophyta</taxon>
        <taxon>Magnoliopsida</taxon>
        <taxon>eudicotyledons</taxon>
        <taxon>Gunneridae</taxon>
        <taxon>Pentapetalae</taxon>
        <taxon>asterids</taxon>
        <taxon>lamiids</taxon>
        <taxon>Gentianales</taxon>
        <taxon>Rubiaceae</taxon>
        <taxon>Ixoroideae</taxon>
        <taxon>Gardenieae complex</taxon>
        <taxon>Bertiereae - Coffeeae clade</taxon>
        <taxon>Coffeeae</taxon>
        <taxon>Coffea</taxon>
    </lineage>
</organism>
<dbReference type="GeneID" id="113724589"/>
<keyword evidence="3" id="KW-1185">Reference proteome</keyword>
<proteinExistence type="predicted"/>
<dbReference type="InterPro" id="IPR036397">
    <property type="entry name" value="RNaseH_sf"/>
</dbReference>
<dbReference type="InterPro" id="IPR036691">
    <property type="entry name" value="Endo/exonu/phosph_ase_sf"/>
</dbReference>
<dbReference type="InterPro" id="IPR005135">
    <property type="entry name" value="Endo/exonuclease/phosphatase"/>
</dbReference>
<sequence>MRALVWNCRGVGSPLTVPQIEESVKLHSPELIFLSETKNKKEVLNKVRLKLRYDRLFVVDPVGTAGGLAVMWRNDLKVGDILYTDFTIEMLIERIGNRDRWWLICIYASSEDLVREKQWGIIEERMSVWGQNWVMAGDMNDILSNDEKWGGSRRSDRSFQNFREFVNTNQLIDIGFEGMPWTWSNNWEGREVKERLDRILCSRQWRTEHEKAKCLHIQNDASDHAMLLLDTEPKGRKWKKRFYFDRNWIKNKEVGEIVSREWGKQQEGSRFFKLHQKIRNCRIAILNWNRHKGKNAKKEIVELKQKITEAKVDGQANKEGRVRELKKKLEEAYRREEVFWQQKARVKWLQDGDKNTKIFHASVAERRRRNNISSLQRGDGSWCVSEPDIEEEINRYYQGLFTTIITLIPKVESPVSVSQFRPISLCNVVYRIISKILVNRLKPFLKHCVSQNQSAFIPGRQIIDNVVIAHEFIHCLNNRRCGSNAFMALKLDMAKAYDRVEWLFVLKIMEKMGFCQKWRNWIWKCMSFVVYSFNLNGEKRGLVTPTRGIWQGDPLSPYLFLLVSEGLSGLFKRAMSNHDLSGLKIAKQSPALSHLFFADDTLVFCRANKEEAGHVMQLLQLYGVASGQAINAEKSSVFFSKNTGNSVKGEVLNILGGMKEAKQSKYLGLPLVIGRPKRQVFDYIRERAINRLGGWKERLLSNAGKEVLLKSVILALPAYAMSCCKLPKGLCSDICKEMAKFWWGDREENRKIHWMEWRRLSELKGKGGLGFRDLQQFNNAMLAKQLWRFLTRPNLLVSKIIRGKYFRGSSIWTMKIHAGDSWIWKSILGSREVLAEGVRKKVGNGQQIRIWEDKWLLDVEDGKIRSKKPQHCNIQKVHELISEGRWNKGLLRNLFEEEDCQRILNIPISALGAKDRLVWIMTKSGEYTVKSGYVVAKEIQAKGRKEFLQQEGSSRNEARSGVWKFLWSLNVKHKLKHFIWKCLQRILPVNETIRRRTGQGNDRCCCCGEGTETMEHMFFFCEHAELIWKAAPINWDGLKACRHNFWQWWSGLMEAKARKEGREHVELTINVLWQIWKSRNQIQFNREGRCPGVIANKAVQEWLEFQMANLAVRDEEAVGKEKENKMVRGEPPSGDFLCLNTDAAIKQTAAKVGWGVVARCSKGELRGAWAGCEGRKGVPAVEEATAIRQALMFVQSNGWMNIIIQSDCRGIIDQIREGSLNDHLAGAVLFDIKVLSKGFGSCIFSFIKREGNCVAHHLAKFALNLVSEIAWVDSFPVWLSNLAKNDVGAFAPVL</sequence>
<dbReference type="SUPFAM" id="SSF56672">
    <property type="entry name" value="DNA/RNA polymerases"/>
    <property type="match status" value="1"/>
</dbReference>
<dbReference type="InterPro" id="IPR044730">
    <property type="entry name" value="RNase_H-like_dom_plant"/>
</dbReference>
<evidence type="ECO:0000259" key="2">
    <source>
        <dbReference type="PROSITE" id="PS50878"/>
    </source>
</evidence>
<dbReference type="Pfam" id="PF13966">
    <property type="entry name" value="zf-RVT"/>
    <property type="match status" value="1"/>
</dbReference>
<dbReference type="Proteomes" id="UP001652660">
    <property type="component" value="Chromosome 2c"/>
</dbReference>
<evidence type="ECO:0000313" key="4">
    <source>
        <dbReference type="RefSeq" id="XP_027103277.1"/>
    </source>
</evidence>
<dbReference type="InterPro" id="IPR026960">
    <property type="entry name" value="RVT-Znf"/>
</dbReference>
<dbReference type="PANTHER" id="PTHR33116">
    <property type="entry name" value="REVERSE TRANSCRIPTASE ZINC-BINDING DOMAIN-CONTAINING PROTEIN-RELATED-RELATED"/>
    <property type="match status" value="1"/>
</dbReference>
<name>A0A6P6VMX3_COFAR</name>
<dbReference type="Pfam" id="PF00078">
    <property type="entry name" value="RVT_1"/>
    <property type="match status" value="1"/>
</dbReference>
<dbReference type="InterPro" id="IPR002156">
    <property type="entry name" value="RNaseH_domain"/>
</dbReference>
<dbReference type="Pfam" id="PF13456">
    <property type="entry name" value="RVT_3"/>
    <property type="match status" value="1"/>
</dbReference>
<keyword evidence="1" id="KW-0175">Coiled coil</keyword>
<evidence type="ECO:0000256" key="1">
    <source>
        <dbReference type="SAM" id="Coils"/>
    </source>
</evidence>
<feature type="domain" description="Reverse transcriptase" evidence="2">
    <location>
        <begin position="389"/>
        <end position="671"/>
    </location>
</feature>
<evidence type="ECO:0000313" key="3">
    <source>
        <dbReference type="Proteomes" id="UP001652660"/>
    </source>
</evidence>
<dbReference type="CDD" id="cd01650">
    <property type="entry name" value="RT_nLTR_like"/>
    <property type="match status" value="1"/>
</dbReference>
<dbReference type="InterPro" id="IPR012337">
    <property type="entry name" value="RNaseH-like_sf"/>
</dbReference>
<accession>A0A6P6VMX3</accession>
<reference evidence="4" key="2">
    <citation type="submission" date="2025-08" db="UniProtKB">
        <authorList>
            <consortium name="RefSeq"/>
        </authorList>
    </citation>
    <scope>IDENTIFICATION</scope>
    <source>
        <tissue evidence="4">Leaves</tissue>
    </source>
</reference>
<dbReference type="RefSeq" id="XP_027103277.1">
    <property type="nucleotide sequence ID" value="XM_027247476.1"/>
</dbReference>
<feature type="coiled-coil region" evidence="1">
    <location>
        <begin position="293"/>
        <end position="335"/>
    </location>
</feature>
<dbReference type="GO" id="GO:0004523">
    <property type="term" value="F:RNA-DNA hybrid ribonuclease activity"/>
    <property type="evidence" value="ECO:0007669"/>
    <property type="project" value="InterPro"/>
</dbReference>
<dbReference type="OrthoDB" id="428918at2759"/>
<dbReference type="PANTHER" id="PTHR33116:SF86">
    <property type="entry name" value="REVERSE TRANSCRIPTASE DOMAIN-CONTAINING PROTEIN"/>
    <property type="match status" value="1"/>
</dbReference>
<dbReference type="SUPFAM" id="SSF53098">
    <property type="entry name" value="Ribonuclease H-like"/>
    <property type="match status" value="1"/>
</dbReference>
<dbReference type="PROSITE" id="PS50878">
    <property type="entry name" value="RT_POL"/>
    <property type="match status" value="1"/>
</dbReference>
<gene>
    <name evidence="4" type="primary">LOC113724589</name>
</gene>
<protein>
    <recommendedName>
        <fullName evidence="2">Reverse transcriptase domain-containing protein</fullName>
    </recommendedName>
</protein>
<reference evidence="3" key="1">
    <citation type="journal article" date="2025" name="Foods">
        <title>Unveiling the Microbial Signatures of Arabica Coffee Cherries: Insights into Ripeness Specific Diversity, Functional Traits, and Implications for Quality and Safety.</title>
        <authorList>
            <consortium name="RefSeq"/>
            <person name="Tenea G.N."/>
            <person name="Cifuentes V."/>
            <person name="Reyes P."/>
            <person name="Cevallos-Vallejos M."/>
        </authorList>
    </citation>
    <scope>NUCLEOTIDE SEQUENCE [LARGE SCALE GENOMIC DNA]</scope>
</reference>
<dbReference type="GO" id="GO:0003676">
    <property type="term" value="F:nucleic acid binding"/>
    <property type="evidence" value="ECO:0007669"/>
    <property type="project" value="InterPro"/>
</dbReference>